<feature type="domain" description="MannoseP isomerase/GMP-like beta-helix" evidence="2">
    <location>
        <begin position="283"/>
        <end position="336"/>
    </location>
</feature>
<organism evidence="3 4">
    <name type="scientific">Candidatus Falkowbacteria bacterium GW2011_GWF2_39_8</name>
    <dbReference type="NCBI Taxonomy" id="1618642"/>
    <lineage>
        <taxon>Bacteria</taxon>
        <taxon>Candidatus Falkowiibacteriota</taxon>
    </lineage>
</organism>
<keyword evidence="3" id="KW-0808">Transferase</keyword>
<dbReference type="Gene3D" id="3.90.550.10">
    <property type="entry name" value="Spore Coat Polysaccharide Biosynthesis Protein SpsA, Chain A"/>
    <property type="match status" value="1"/>
</dbReference>
<evidence type="ECO:0000259" key="2">
    <source>
        <dbReference type="Pfam" id="PF22640"/>
    </source>
</evidence>
<dbReference type="Pfam" id="PF22640">
    <property type="entry name" value="ManC_GMP_beta-helix"/>
    <property type="match status" value="1"/>
</dbReference>
<dbReference type="GO" id="GO:0004475">
    <property type="term" value="F:mannose-1-phosphate guanylyltransferase (GTP) activity"/>
    <property type="evidence" value="ECO:0007669"/>
    <property type="project" value="TreeGrafter"/>
</dbReference>
<proteinExistence type="predicted"/>
<dbReference type="SUPFAM" id="SSF159283">
    <property type="entry name" value="Guanosine diphospho-D-mannose pyrophosphorylase/mannose-6-phosphate isomerase linker domain"/>
    <property type="match status" value="1"/>
</dbReference>
<dbReference type="PATRIC" id="fig|1618642.3.peg.1001"/>
<dbReference type="SUPFAM" id="SSF53448">
    <property type="entry name" value="Nucleotide-diphospho-sugar transferases"/>
    <property type="match status" value="1"/>
</dbReference>
<accession>A0A0G0PSU7</accession>
<evidence type="ECO:0000259" key="1">
    <source>
        <dbReference type="Pfam" id="PF00483"/>
    </source>
</evidence>
<name>A0A0G0PSU7_9BACT</name>
<evidence type="ECO:0000313" key="4">
    <source>
        <dbReference type="Proteomes" id="UP000034137"/>
    </source>
</evidence>
<sequence>MKLVIFAGGKGTRLWPLSRENSPKQFDQIFSGKSTIQLAVDRIAPVFGLENIFIQTLPKYAVTIEEQIPGLSKENIIVEPERRNLGPAVCLSMVELKKRGFDDSVALLWADHLMERVDDFTQALQTADELIKENTNRFVFLAERPRFANNNLGWIKVGEKAGELNGVDYHSFAGWKYRPATEDCDRMFREGNYFWNPGYFITSIDFLIEQYQKLAPEIYNDVTSGNYMNAEKLHFDEAIIEKVDLSDAIVLQTNMGWSDPGTLYALKEALQTSSESNVTQGLNVSLDTKDSLIYNLEAGKLITTIGLSGMVVVNTPDALIIVPKDEVVKITKLIDKIKEEGQEKYL</sequence>
<dbReference type="InterPro" id="IPR005835">
    <property type="entry name" value="NTP_transferase_dom"/>
</dbReference>
<dbReference type="InterPro" id="IPR054566">
    <property type="entry name" value="ManC/GMP-like_b-helix"/>
</dbReference>
<dbReference type="Pfam" id="PF00483">
    <property type="entry name" value="NTP_transferase"/>
    <property type="match status" value="1"/>
</dbReference>
<feature type="domain" description="Nucleotidyl transferase" evidence="1">
    <location>
        <begin position="4"/>
        <end position="272"/>
    </location>
</feature>
<evidence type="ECO:0000313" key="3">
    <source>
        <dbReference type="EMBL" id="KKR31239.1"/>
    </source>
</evidence>
<dbReference type="AlphaFoldDB" id="A0A0G0PSU7"/>
<keyword evidence="3" id="KW-0548">Nucleotidyltransferase</keyword>
<comment type="caution">
    <text evidence="3">The sequence shown here is derived from an EMBL/GenBank/DDBJ whole genome shotgun (WGS) entry which is preliminary data.</text>
</comment>
<dbReference type="InterPro" id="IPR051161">
    <property type="entry name" value="Mannose-6P_isomerase_type2"/>
</dbReference>
<dbReference type="PANTHER" id="PTHR46390:SF1">
    <property type="entry name" value="MANNOSE-1-PHOSPHATE GUANYLYLTRANSFERASE"/>
    <property type="match status" value="1"/>
</dbReference>
<reference evidence="3 4" key="1">
    <citation type="journal article" date="2015" name="Nature">
        <title>rRNA introns, odd ribosomes, and small enigmatic genomes across a large radiation of phyla.</title>
        <authorList>
            <person name="Brown C.T."/>
            <person name="Hug L.A."/>
            <person name="Thomas B.C."/>
            <person name="Sharon I."/>
            <person name="Castelle C.J."/>
            <person name="Singh A."/>
            <person name="Wilkins M.J."/>
            <person name="Williams K.H."/>
            <person name="Banfield J.F."/>
        </authorList>
    </citation>
    <scope>NUCLEOTIDE SEQUENCE [LARGE SCALE GENOMIC DNA]</scope>
</reference>
<dbReference type="EMBL" id="LBXO01000068">
    <property type="protein sequence ID" value="KKR31239.1"/>
    <property type="molecule type" value="Genomic_DNA"/>
</dbReference>
<dbReference type="GO" id="GO:0009298">
    <property type="term" value="P:GDP-mannose biosynthetic process"/>
    <property type="evidence" value="ECO:0007669"/>
    <property type="project" value="TreeGrafter"/>
</dbReference>
<dbReference type="Proteomes" id="UP000034137">
    <property type="component" value="Unassembled WGS sequence"/>
</dbReference>
<protein>
    <submittedName>
        <fullName evidence="3">Mannose-1-phosphate guanylyltransferase (GDP)</fullName>
    </submittedName>
</protein>
<dbReference type="PANTHER" id="PTHR46390">
    <property type="entry name" value="MANNOSE-1-PHOSPHATE GUANYLYLTRANSFERASE"/>
    <property type="match status" value="1"/>
</dbReference>
<gene>
    <name evidence="3" type="ORF">UT64_C0068G0007</name>
</gene>
<dbReference type="InterPro" id="IPR029044">
    <property type="entry name" value="Nucleotide-diphossugar_trans"/>
</dbReference>